<dbReference type="Gene3D" id="1.20.920.10">
    <property type="entry name" value="Bromodomain-like"/>
    <property type="match status" value="1"/>
</dbReference>
<feature type="compositionally biased region" description="Polar residues" evidence="11">
    <location>
        <begin position="197"/>
        <end position="215"/>
    </location>
</feature>
<keyword evidence="5" id="KW-0862">Zinc</keyword>
<evidence type="ECO:0000259" key="14">
    <source>
        <dbReference type="PROSITE" id="PS50812"/>
    </source>
</evidence>
<feature type="domain" description="PWWP" evidence="14">
    <location>
        <begin position="1195"/>
        <end position="1245"/>
    </location>
</feature>
<feature type="region of interest" description="Disordered" evidence="11">
    <location>
        <begin position="132"/>
        <end position="215"/>
    </location>
</feature>
<dbReference type="InterPro" id="IPR034732">
    <property type="entry name" value="EPHD"/>
</dbReference>
<evidence type="ECO:0000313" key="17">
    <source>
        <dbReference type="Proteomes" id="UP001151295"/>
    </source>
</evidence>
<protein>
    <recommendedName>
        <fullName evidence="18">Peregrin</fullName>
    </recommendedName>
</protein>
<feature type="domain" description="PHD-type" evidence="15">
    <location>
        <begin position="586"/>
        <end position="699"/>
    </location>
</feature>
<feature type="compositionally biased region" description="Basic residues" evidence="11">
    <location>
        <begin position="1123"/>
        <end position="1134"/>
    </location>
</feature>
<dbReference type="SUPFAM" id="SSF63748">
    <property type="entry name" value="Tudor/PWWP/MBT"/>
    <property type="match status" value="1"/>
</dbReference>
<dbReference type="InterPro" id="IPR019787">
    <property type="entry name" value="Znf_PHD-finger"/>
</dbReference>
<dbReference type="Gene3D" id="3.30.40.10">
    <property type="entry name" value="Zinc/RING finger domain, C3HC4 (zinc finger)"/>
    <property type="match status" value="2"/>
</dbReference>
<organism evidence="16 17">
    <name type="scientific">Coemansia umbellata</name>
    <dbReference type="NCBI Taxonomy" id="1424467"/>
    <lineage>
        <taxon>Eukaryota</taxon>
        <taxon>Fungi</taxon>
        <taxon>Fungi incertae sedis</taxon>
        <taxon>Zoopagomycota</taxon>
        <taxon>Kickxellomycotina</taxon>
        <taxon>Kickxellomycetes</taxon>
        <taxon>Kickxellales</taxon>
        <taxon>Kickxellaceae</taxon>
        <taxon>Coemansia</taxon>
    </lineage>
</organism>
<dbReference type="InterPro" id="IPR013083">
    <property type="entry name" value="Znf_RING/FYVE/PHD"/>
</dbReference>
<dbReference type="InterPro" id="IPR050701">
    <property type="entry name" value="Histone_Mod_Regulator"/>
</dbReference>
<keyword evidence="1" id="KW-0597">Phosphoprotein</keyword>
<feature type="compositionally biased region" description="Low complexity" evidence="11">
    <location>
        <begin position="343"/>
        <end position="352"/>
    </location>
</feature>
<dbReference type="SMART" id="SM00293">
    <property type="entry name" value="PWWP"/>
    <property type="match status" value="1"/>
</dbReference>
<dbReference type="PROSITE" id="PS01359">
    <property type="entry name" value="ZF_PHD_1"/>
    <property type="match status" value="1"/>
</dbReference>
<dbReference type="EMBL" id="JANBQD010000106">
    <property type="protein sequence ID" value="KAJ1988067.1"/>
    <property type="molecule type" value="Genomic_DNA"/>
</dbReference>
<evidence type="ECO:0000256" key="5">
    <source>
        <dbReference type="ARBA" id="ARBA00022833"/>
    </source>
</evidence>
<feature type="region of interest" description="Disordered" evidence="11">
    <location>
        <begin position="1"/>
        <end position="116"/>
    </location>
</feature>
<dbReference type="SMART" id="SM00297">
    <property type="entry name" value="BROMO"/>
    <property type="match status" value="1"/>
</dbReference>
<feature type="domain" description="PHD-type" evidence="13">
    <location>
        <begin position="532"/>
        <end position="582"/>
    </location>
</feature>
<feature type="region of interest" description="Disordered" evidence="11">
    <location>
        <begin position="1065"/>
        <end position="1134"/>
    </location>
</feature>
<dbReference type="SMART" id="SM00249">
    <property type="entry name" value="PHD"/>
    <property type="match status" value="2"/>
</dbReference>
<name>A0ABQ8PG56_9FUNG</name>
<evidence type="ECO:0000256" key="7">
    <source>
        <dbReference type="ARBA" id="ARBA00023117"/>
    </source>
</evidence>
<proteinExistence type="predicted"/>
<keyword evidence="4 10" id="KW-0863">Zinc-finger</keyword>
<evidence type="ECO:0000256" key="10">
    <source>
        <dbReference type="PROSITE-ProRule" id="PRU00146"/>
    </source>
</evidence>
<dbReference type="InterPro" id="IPR036427">
    <property type="entry name" value="Bromodomain-like_sf"/>
</dbReference>
<keyword evidence="8" id="KW-0539">Nucleus</keyword>
<feature type="compositionally biased region" description="Polar residues" evidence="11">
    <location>
        <begin position="355"/>
        <end position="370"/>
    </location>
</feature>
<dbReference type="Pfam" id="PF00855">
    <property type="entry name" value="PWWP"/>
    <property type="match status" value="1"/>
</dbReference>
<feature type="region of interest" description="Disordered" evidence="11">
    <location>
        <begin position="343"/>
        <end position="408"/>
    </location>
</feature>
<sequence length="1304" mass="142989">MGPMSSRDVTRALVSSSEEEDREEIRLDKHTNGHTHRSSEGAGSDIGTAKQRRPSRAASPRARRSVVDGSSDVNMSSQPMVDSADEGDEEFVHSESDEDLEDSQGYLSNNGGRRVSMRRGRIAREQTSMRLRKGLRSQQTDASDALSVSERITRRHLRRGSRRATGGFDVGSVDQKGYASSPTTGSRRLRRGHADSLHSSLRNQVPDSLETDASNSDECLTMGIDAQRAAASPGSTASRRALRRRIVPSLVTTADNEMLDTPTRSLSLQQLSLIDAPMSPPPIVDKPREERSYKEFFPDLNVFVPLSVQFHSSSATTPHAQSQQATPTEAVTVDLAGDLALSSAPLSEASPPDTGGQQAERQPSRSSSGLSIKLIFNDPHSRPAPTLGGDAFRSQPQRLGKSPLSYAGTPQSSVVVLAPKRPVLTLPETRYRPLHGKDAQPGYRPAEFRRPEGHYIRNVELTEKDLATRIEYDLDDIDRVWLERLNQSGGAEVSANTLELVVDHIEKEWFELVKEAQRAISLMQQEQLPAEESACAICGEEECDNTNAIVFCDGCNLAVHQDCYGVPYIPEGQWLCRSCMLSPDKEVACILCPQRGGAFKKTTTNKWAHLLCALWIPEAGIANTVYMEPIDSIDAIPRSRWRLYCHLCHRKVGACIQCSHRQCFAAFHATCARRARLSMSVKPSRSGEPVFRAYCERHTPAAHAAAIDLAAPLKHLGRKGATAAMSVLSSDLVSMLGGTARPGRWPPTAVELLSAPSEDTRELFAQATGDQLRQSGASLQLTMRIFNPDRPVLNEHVFARVLPARLGASRARIIEQVARYWALKRISRHGAPLLKRLHLEPWTASVTQQRAVEMAEEQRQGFVRRLRTDLERVRLLVESVRRREREKLRSARHLVAYLQLAVDPLTPILSDVVDDLLRRDPRGVLSHPVSREEAPDYFDIIAEPMDLGTVRDKVRAHQYGSVGELERDLGLVVRNCMVYNKPSTYYYQLATRIKRHVERLVREARAREAQLPIDPASGRLLVDADLGIFDLDGRVPAAAEAAECTVDKAKPAAAAAAAAADKAEAGRGGAAAAEPRVTRSQRARPTRTSGADAAARSASGAGASATPAKRKATDKGAAAAPSPRKRPNSAQPKRRLTLFEQLSVPPPDVRGSPLAANPNVLTTRLRPTGAPAKKKFSGTLPTAAATREDSSAFAPGTPVWAKMPSFPWFPAEICDATDSAALDKPHDANTLVRFFSATQSQWRWVNDRQVCRLGSDRSLDEMFYRAKGAKSSNMVRSVRLAYVEACRANGIEPVATPQPRPPAQ</sequence>
<feature type="compositionally biased region" description="Polar residues" evidence="11">
    <location>
        <begin position="71"/>
        <end position="80"/>
    </location>
</feature>
<evidence type="ECO:0000256" key="4">
    <source>
        <dbReference type="ARBA" id="ARBA00022771"/>
    </source>
</evidence>
<evidence type="ECO:0000256" key="3">
    <source>
        <dbReference type="ARBA" id="ARBA00022737"/>
    </source>
</evidence>
<keyword evidence="7 9" id="KW-0103">Bromodomain</keyword>
<dbReference type="Proteomes" id="UP001151295">
    <property type="component" value="Unassembled WGS sequence"/>
</dbReference>
<dbReference type="CDD" id="cd15492">
    <property type="entry name" value="PHD_BRPF_JADE_like"/>
    <property type="match status" value="1"/>
</dbReference>
<comment type="caution">
    <text evidence="16">The sequence shown here is derived from an EMBL/GenBank/DDBJ whole genome shotgun (WGS) entry which is preliminary data.</text>
</comment>
<gene>
    <name evidence="16" type="ORF">EDC05_005505</name>
</gene>
<evidence type="ECO:0008006" key="18">
    <source>
        <dbReference type="Google" id="ProtNLM"/>
    </source>
</evidence>
<evidence type="ECO:0000259" key="15">
    <source>
        <dbReference type="PROSITE" id="PS51805"/>
    </source>
</evidence>
<evidence type="ECO:0000256" key="6">
    <source>
        <dbReference type="ARBA" id="ARBA00022990"/>
    </source>
</evidence>
<evidence type="ECO:0000259" key="12">
    <source>
        <dbReference type="PROSITE" id="PS50014"/>
    </source>
</evidence>
<dbReference type="PRINTS" id="PR00503">
    <property type="entry name" value="BROMODOMAIN"/>
</dbReference>
<evidence type="ECO:0000256" key="1">
    <source>
        <dbReference type="ARBA" id="ARBA00022553"/>
    </source>
</evidence>
<evidence type="ECO:0000259" key="13">
    <source>
        <dbReference type="PROSITE" id="PS50016"/>
    </source>
</evidence>
<feature type="compositionally biased region" description="Low complexity" evidence="11">
    <location>
        <begin position="1089"/>
        <end position="1105"/>
    </location>
</feature>
<dbReference type="InterPro" id="IPR001965">
    <property type="entry name" value="Znf_PHD"/>
</dbReference>
<dbReference type="Pfam" id="PF13831">
    <property type="entry name" value="PHD_2"/>
    <property type="match status" value="1"/>
</dbReference>
<dbReference type="InterPro" id="IPR019786">
    <property type="entry name" value="Zinc_finger_PHD-type_CS"/>
</dbReference>
<evidence type="ECO:0000256" key="9">
    <source>
        <dbReference type="PROSITE-ProRule" id="PRU00035"/>
    </source>
</evidence>
<dbReference type="PROSITE" id="PS50014">
    <property type="entry name" value="BROMODOMAIN_2"/>
    <property type="match status" value="1"/>
</dbReference>
<dbReference type="Pfam" id="PF00439">
    <property type="entry name" value="Bromodomain"/>
    <property type="match status" value="1"/>
</dbReference>
<evidence type="ECO:0000256" key="2">
    <source>
        <dbReference type="ARBA" id="ARBA00022723"/>
    </source>
</evidence>
<dbReference type="PROSITE" id="PS51805">
    <property type="entry name" value="EPHD"/>
    <property type="match status" value="1"/>
</dbReference>
<keyword evidence="2" id="KW-0479">Metal-binding</keyword>
<dbReference type="PANTHER" id="PTHR13793:SF107">
    <property type="entry name" value="BROMODOMAIN-CONTAINING PROTEIN HOMOLOG"/>
    <property type="match status" value="1"/>
</dbReference>
<dbReference type="Gene3D" id="2.30.30.140">
    <property type="match status" value="1"/>
</dbReference>
<dbReference type="InterPro" id="IPR019542">
    <property type="entry name" value="Enhancer_polycomb-like_N"/>
</dbReference>
<evidence type="ECO:0000256" key="11">
    <source>
        <dbReference type="SAM" id="MobiDB-lite"/>
    </source>
</evidence>
<accession>A0ABQ8PG56</accession>
<keyword evidence="17" id="KW-1185">Reference proteome</keyword>
<feature type="domain" description="Bromo" evidence="12">
    <location>
        <begin position="927"/>
        <end position="987"/>
    </location>
</feature>
<dbReference type="InterPro" id="IPR011011">
    <property type="entry name" value="Znf_FYVE_PHD"/>
</dbReference>
<keyword evidence="6" id="KW-0007">Acetylation</keyword>
<dbReference type="InterPro" id="IPR001487">
    <property type="entry name" value="Bromodomain"/>
</dbReference>
<dbReference type="PROSITE" id="PS50016">
    <property type="entry name" value="ZF_PHD_2"/>
    <property type="match status" value="1"/>
</dbReference>
<dbReference type="PROSITE" id="PS00633">
    <property type="entry name" value="BROMODOMAIN_1"/>
    <property type="match status" value="1"/>
</dbReference>
<dbReference type="PROSITE" id="PS50812">
    <property type="entry name" value="PWWP"/>
    <property type="match status" value="1"/>
</dbReference>
<dbReference type="CDD" id="cd04369">
    <property type="entry name" value="Bromodomain"/>
    <property type="match status" value="1"/>
</dbReference>
<evidence type="ECO:0000256" key="8">
    <source>
        <dbReference type="ARBA" id="ARBA00023242"/>
    </source>
</evidence>
<dbReference type="SUPFAM" id="SSF57903">
    <property type="entry name" value="FYVE/PHD zinc finger"/>
    <property type="match status" value="1"/>
</dbReference>
<keyword evidence="3" id="KW-0677">Repeat</keyword>
<reference evidence="16" key="1">
    <citation type="submission" date="2022-07" db="EMBL/GenBank/DDBJ databases">
        <title>Phylogenomic reconstructions and comparative analyses of Kickxellomycotina fungi.</title>
        <authorList>
            <person name="Reynolds N.K."/>
            <person name="Stajich J.E."/>
            <person name="Barry K."/>
            <person name="Grigoriev I.V."/>
            <person name="Crous P."/>
            <person name="Smith M.E."/>
        </authorList>
    </citation>
    <scope>NUCLEOTIDE SEQUENCE</scope>
    <source>
        <strain evidence="16">BCRC 34882</strain>
    </source>
</reference>
<dbReference type="InterPro" id="IPR018359">
    <property type="entry name" value="Bromodomain_CS"/>
</dbReference>
<feature type="compositionally biased region" description="Basic residues" evidence="11">
    <location>
        <begin position="153"/>
        <end position="162"/>
    </location>
</feature>
<dbReference type="PANTHER" id="PTHR13793">
    <property type="entry name" value="PHD FINGER PROTEINS"/>
    <property type="match status" value="1"/>
</dbReference>
<dbReference type="InterPro" id="IPR000313">
    <property type="entry name" value="PWWP_dom"/>
</dbReference>
<dbReference type="Pfam" id="PF13832">
    <property type="entry name" value="zf-HC5HC2H_2"/>
    <property type="match status" value="1"/>
</dbReference>
<evidence type="ECO:0000313" key="16">
    <source>
        <dbReference type="EMBL" id="KAJ1988067.1"/>
    </source>
</evidence>
<dbReference type="SUPFAM" id="SSF47370">
    <property type="entry name" value="Bromodomain"/>
    <property type="match status" value="1"/>
</dbReference>
<dbReference type="Pfam" id="PF10513">
    <property type="entry name" value="EPL1"/>
    <property type="match status" value="1"/>
</dbReference>